<evidence type="ECO:0000313" key="6">
    <source>
        <dbReference type="EMBL" id="MCP1676889.1"/>
    </source>
</evidence>
<gene>
    <name evidence="3" type="primary">cobB</name>
    <name evidence="6" type="ORF">J2T57_004063</name>
</gene>
<accession>A0AAE3G8D5</accession>
<dbReference type="Gene3D" id="3.30.1600.10">
    <property type="entry name" value="SIR2/SIRT2 'Small Domain"/>
    <property type="match status" value="1"/>
</dbReference>
<dbReference type="GO" id="GO:0036055">
    <property type="term" value="F:protein-succinyllysine desuccinylase activity"/>
    <property type="evidence" value="ECO:0007669"/>
    <property type="project" value="UniProtKB-UniRule"/>
</dbReference>
<feature type="binding site" evidence="3">
    <location>
        <begin position="217"/>
        <end position="219"/>
    </location>
    <ligand>
        <name>NAD(+)</name>
        <dbReference type="ChEBI" id="CHEBI:57540"/>
    </ligand>
</feature>
<dbReference type="Proteomes" id="UP001205843">
    <property type="component" value="Unassembled WGS sequence"/>
</dbReference>
<comment type="similarity">
    <text evidence="3">Belongs to the sirtuin family. Class III subfamily.</text>
</comment>
<comment type="domain">
    <text evidence="3">2 residues (Tyr-70 and Arg-73) present in a large hydrophobic pocket are probably involved in substrate specificity. They are important for desuccinylation activity, but dispensable for deacetylation activity.</text>
</comment>
<dbReference type="EMBL" id="JALJXV010000012">
    <property type="protein sequence ID" value="MCP1676889.1"/>
    <property type="molecule type" value="Genomic_DNA"/>
</dbReference>
<dbReference type="InterPro" id="IPR050134">
    <property type="entry name" value="NAD-dep_sirtuin_deacylases"/>
</dbReference>
<comment type="function">
    <text evidence="3">NAD-dependent lysine deacetylase and desuccinylase that specifically removes acetyl and succinyl groups on target proteins. Modulates the activities of several proteins which are inactive in their acylated form.</text>
</comment>
<evidence type="ECO:0000259" key="5">
    <source>
        <dbReference type="PROSITE" id="PS50305"/>
    </source>
</evidence>
<comment type="caution">
    <text evidence="6">The sequence shown here is derived from an EMBL/GenBank/DDBJ whole genome shotgun (WGS) entry which is preliminary data.</text>
</comment>
<dbReference type="Pfam" id="PF02146">
    <property type="entry name" value="SIR2"/>
    <property type="match status" value="1"/>
</dbReference>
<dbReference type="InterPro" id="IPR003000">
    <property type="entry name" value="Sirtuin"/>
</dbReference>
<keyword evidence="3" id="KW-0479">Metal-binding</keyword>
<dbReference type="CDD" id="cd01412">
    <property type="entry name" value="SIRT5_Af1_CobB"/>
    <property type="match status" value="1"/>
</dbReference>
<comment type="catalytic activity">
    <reaction evidence="3">
        <text>N(6)-succinyl-L-lysyl-[protein] + NAD(+) + H2O = 2''-O-succinyl-ADP-D-ribose + nicotinamide + L-lysyl-[protein]</text>
        <dbReference type="Rhea" id="RHEA:47668"/>
        <dbReference type="Rhea" id="RHEA-COMP:9752"/>
        <dbReference type="Rhea" id="RHEA-COMP:11877"/>
        <dbReference type="ChEBI" id="CHEBI:15377"/>
        <dbReference type="ChEBI" id="CHEBI:17154"/>
        <dbReference type="ChEBI" id="CHEBI:29969"/>
        <dbReference type="ChEBI" id="CHEBI:57540"/>
        <dbReference type="ChEBI" id="CHEBI:87830"/>
        <dbReference type="ChEBI" id="CHEBI:87832"/>
    </reaction>
</comment>
<proteinExistence type="inferred from homology"/>
<dbReference type="GO" id="GO:0008270">
    <property type="term" value="F:zinc ion binding"/>
    <property type="evidence" value="ECO:0007669"/>
    <property type="project" value="UniProtKB-UniRule"/>
</dbReference>
<evidence type="ECO:0000313" key="7">
    <source>
        <dbReference type="Proteomes" id="UP001205843"/>
    </source>
</evidence>
<feature type="binding site" evidence="3">
    <location>
        <position position="235"/>
    </location>
    <ligand>
        <name>NAD(+)</name>
        <dbReference type="ChEBI" id="CHEBI:57540"/>
    </ligand>
</feature>
<dbReference type="PROSITE" id="PS50305">
    <property type="entry name" value="SIRTUIN"/>
    <property type="match status" value="1"/>
</dbReference>
<comment type="caution">
    <text evidence="3 4">Lacks conserved residue(s) required for the propagation of feature annotation.</text>
</comment>
<keyword evidence="7" id="KW-1185">Reference proteome</keyword>
<evidence type="ECO:0000256" key="1">
    <source>
        <dbReference type="ARBA" id="ARBA00022679"/>
    </source>
</evidence>
<keyword evidence="6" id="KW-0378">Hydrolase</keyword>
<dbReference type="InterPro" id="IPR026590">
    <property type="entry name" value="Ssirtuin_cat_dom"/>
</dbReference>
<dbReference type="GO" id="GO:0036054">
    <property type="term" value="F:protein-malonyllysine demalonylase activity"/>
    <property type="evidence" value="ECO:0007669"/>
    <property type="project" value="InterPro"/>
</dbReference>
<feature type="binding site" evidence="3">
    <location>
        <position position="70"/>
    </location>
    <ligand>
        <name>substrate</name>
    </ligand>
</feature>
<dbReference type="Gene3D" id="3.40.50.1220">
    <property type="entry name" value="TPP-binding domain"/>
    <property type="match status" value="1"/>
</dbReference>
<dbReference type="InterPro" id="IPR027546">
    <property type="entry name" value="Sirtuin_class_III"/>
</dbReference>
<feature type="binding site" evidence="3">
    <location>
        <begin position="191"/>
        <end position="193"/>
    </location>
    <ligand>
        <name>NAD(+)</name>
        <dbReference type="ChEBI" id="CHEBI:57540"/>
    </ligand>
</feature>
<dbReference type="InterPro" id="IPR026591">
    <property type="entry name" value="Sirtuin_cat_small_dom_sf"/>
</dbReference>
<feature type="binding site" evidence="3">
    <location>
        <position position="151"/>
    </location>
    <ligand>
        <name>Zn(2+)</name>
        <dbReference type="ChEBI" id="CHEBI:29105"/>
    </ligand>
</feature>
<dbReference type="SUPFAM" id="SSF52467">
    <property type="entry name" value="DHS-like NAD/FAD-binding domain"/>
    <property type="match status" value="1"/>
</dbReference>
<dbReference type="HAMAP" id="MF_01121">
    <property type="entry name" value="Sirtuin_ClassIII"/>
    <property type="match status" value="1"/>
</dbReference>
<feature type="binding site" evidence="3">
    <location>
        <position position="131"/>
    </location>
    <ligand>
        <name>Zn(2+)</name>
        <dbReference type="ChEBI" id="CHEBI:29105"/>
    </ligand>
</feature>
<comment type="catalytic activity">
    <reaction evidence="3">
        <text>N(6)-acetyl-L-lysyl-[protein] + NAD(+) + H2O = 2''-O-acetyl-ADP-D-ribose + nicotinamide + L-lysyl-[protein]</text>
        <dbReference type="Rhea" id="RHEA:43636"/>
        <dbReference type="Rhea" id="RHEA-COMP:9752"/>
        <dbReference type="Rhea" id="RHEA-COMP:10731"/>
        <dbReference type="ChEBI" id="CHEBI:15377"/>
        <dbReference type="ChEBI" id="CHEBI:17154"/>
        <dbReference type="ChEBI" id="CHEBI:29969"/>
        <dbReference type="ChEBI" id="CHEBI:57540"/>
        <dbReference type="ChEBI" id="CHEBI:61930"/>
        <dbReference type="ChEBI" id="CHEBI:83767"/>
        <dbReference type="EC" id="2.3.1.286"/>
    </reaction>
</comment>
<dbReference type="GO" id="GO:0005737">
    <property type="term" value="C:cytoplasm"/>
    <property type="evidence" value="ECO:0007669"/>
    <property type="project" value="UniProtKB-SubCell"/>
</dbReference>
<dbReference type="PANTHER" id="PTHR11085:SF10">
    <property type="entry name" value="NAD-DEPENDENT PROTEIN DEACYLASE SIRTUIN-5, MITOCHONDRIAL-RELATED"/>
    <property type="match status" value="1"/>
</dbReference>
<feature type="binding site" evidence="3">
    <location>
        <begin position="105"/>
        <end position="108"/>
    </location>
    <ligand>
        <name>NAD(+)</name>
        <dbReference type="ChEBI" id="CHEBI:57540"/>
    </ligand>
</feature>
<reference evidence="6" key="1">
    <citation type="submission" date="2022-03" db="EMBL/GenBank/DDBJ databases">
        <title>Genomic Encyclopedia of Type Strains, Phase III (KMG-III): the genomes of soil and plant-associated and newly described type strains.</title>
        <authorList>
            <person name="Whitman W."/>
        </authorList>
    </citation>
    <scope>NUCLEOTIDE SEQUENCE</scope>
    <source>
        <strain evidence="6">ANL 6-2</strain>
    </source>
</reference>
<keyword evidence="3" id="KW-0862">Zinc</keyword>
<keyword evidence="2 3" id="KW-0520">NAD</keyword>
<feature type="binding site" evidence="3">
    <location>
        <position position="73"/>
    </location>
    <ligand>
        <name>substrate</name>
    </ligand>
</feature>
<dbReference type="AlphaFoldDB" id="A0AAE3G8D5"/>
<keyword evidence="1" id="KW-0808">Transferase</keyword>
<dbReference type="PANTHER" id="PTHR11085">
    <property type="entry name" value="NAD-DEPENDENT PROTEIN DEACYLASE SIRTUIN-5, MITOCHONDRIAL-RELATED"/>
    <property type="match status" value="1"/>
</dbReference>
<evidence type="ECO:0000256" key="2">
    <source>
        <dbReference type="ARBA" id="ARBA00023027"/>
    </source>
</evidence>
<dbReference type="RefSeq" id="WP_253484309.1">
    <property type="nucleotide sequence ID" value="NZ_JALJXV010000012.1"/>
</dbReference>
<evidence type="ECO:0000256" key="4">
    <source>
        <dbReference type="PROSITE-ProRule" id="PRU00236"/>
    </source>
</evidence>
<organism evidence="6 7">
    <name type="scientific">Natronocella acetinitrilica</name>
    <dbReference type="NCBI Taxonomy" id="414046"/>
    <lineage>
        <taxon>Bacteria</taxon>
        <taxon>Pseudomonadati</taxon>
        <taxon>Pseudomonadota</taxon>
        <taxon>Gammaproteobacteria</taxon>
        <taxon>Chromatiales</taxon>
        <taxon>Ectothiorhodospiraceae</taxon>
        <taxon>Natronocella</taxon>
    </lineage>
</organism>
<name>A0AAE3G8D5_9GAMM</name>
<sequence length="253" mass="27327">MADATPDVAALERLRQAKSILALTGAGISAESGVPTFREAQSGLWARYDPMELATPEAFAGQPDTVWQWYQWRRRLVAEVEPNPAHYALANWEQHFDGDFLLVTQNVDGLHQRAGSQDVVELHGNLQRTVCSSDRHLFDPVPESLDAPPACPRCGSLGRPDVVWFGEMLPQAALNRATQAAASADVVLSIGTSSLVHPAASLPAIALEHGAWVIEINPTETPLTRLASSSLRGKAGEVLPGLFRRLFGSAQAH</sequence>
<protein>
    <recommendedName>
        <fullName evidence="3">NAD-dependent protein deacylase</fullName>
        <ecNumber evidence="3">2.3.1.286</ecNumber>
    </recommendedName>
    <alternativeName>
        <fullName evidence="3">Regulatory protein SIR2 homolog</fullName>
    </alternativeName>
</protein>
<feature type="active site" description="Proton acceptor" evidence="3">
    <location>
        <position position="123"/>
    </location>
</feature>
<feature type="domain" description="Deacetylase sirtuin-type" evidence="5">
    <location>
        <begin position="1"/>
        <end position="250"/>
    </location>
</feature>
<dbReference type="NCBIfam" id="NF001753">
    <property type="entry name" value="PRK00481.1-3"/>
    <property type="match status" value="1"/>
</dbReference>
<dbReference type="InterPro" id="IPR029035">
    <property type="entry name" value="DHS-like_NAD/FAD-binding_dom"/>
</dbReference>
<keyword evidence="3" id="KW-0963">Cytoplasm</keyword>
<dbReference type="GO" id="GO:0070403">
    <property type="term" value="F:NAD+ binding"/>
    <property type="evidence" value="ECO:0007669"/>
    <property type="project" value="UniProtKB-UniRule"/>
</dbReference>
<dbReference type="GO" id="GO:0017136">
    <property type="term" value="F:histone deacetylase activity, NAD-dependent"/>
    <property type="evidence" value="ECO:0007669"/>
    <property type="project" value="TreeGrafter"/>
</dbReference>
<evidence type="ECO:0000256" key="3">
    <source>
        <dbReference type="HAMAP-Rule" id="MF_01121"/>
    </source>
</evidence>
<comment type="cofactor">
    <cofactor evidence="3">
        <name>Zn(2+)</name>
        <dbReference type="ChEBI" id="CHEBI:29105"/>
    </cofactor>
    <text evidence="3">Binds 1 zinc ion per subunit.</text>
</comment>
<comment type="subcellular location">
    <subcellularLocation>
        <location evidence="3">Cytoplasm</location>
    </subcellularLocation>
</comment>
<dbReference type="EC" id="2.3.1.286" evidence="3"/>